<accession>A0A6A6G124</accession>
<reference evidence="3" key="1">
    <citation type="journal article" date="2020" name="Stud. Mycol.">
        <title>101 Dothideomycetes genomes: A test case for predicting lifestyles and emergence of pathogens.</title>
        <authorList>
            <person name="Haridas S."/>
            <person name="Albert R."/>
            <person name="Binder M."/>
            <person name="Bloem J."/>
            <person name="LaButti K."/>
            <person name="Salamov A."/>
            <person name="Andreopoulos B."/>
            <person name="Baker S."/>
            <person name="Barry K."/>
            <person name="Bills G."/>
            <person name="Bluhm B."/>
            <person name="Cannon C."/>
            <person name="Castanera R."/>
            <person name="Culley D."/>
            <person name="Daum C."/>
            <person name="Ezra D."/>
            <person name="Gonzalez J."/>
            <person name="Henrissat B."/>
            <person name="Kuo A."/>
            <person name="Liang C."/>
            <person name="Lipzen A."/>
            <person name="Lutzoni F."/>
            <person name="Magnuson J."/>
            <person name="Mondo S."/>
            <person name="Nolan M."/>
            <person name="Ohm R."/>
            <person name="Pangilinan J."/>
            <person name="Park H.-J."/>
            <person name="Ramirez L."/>
            <person name="Alfaro M."/>
            <person name="Sun H."/>
            <person name="Tritt A."/>
            <person name="Yoshinaga Y."/>
            <person name="Zwiers L.-H."/>
            <person name="Turgeon B."/>
            <person name="Goodwin S."/>
            <person name="Spatafora J."/>
            <person name="Crous P."/>
            <person name="Grigoriev I."/>
        </authorList>
    </citation>
    <scope>NUCLEOTIDE SEQUENCE [LARGE SCALE GENOMIC DNA]</scope>
    <source>
        <strain evidence="3">CECT 20119</strain>
    </source>
</reference>
<dbReference type="Proteomes" id="UP000799538">
    <property type="component" value="Unassembled WGS sequence"/>
</dbReference>
<proteinExistence type="predicted"/>
<keyword evidence="1" id="KW-0812">Transmembrane</keyword>
<name>A0A6A6G124_9PEZI</name>
<dbReference type="EMBL" id="ML992516">
    <property type="protein sequence ID" value="KAF2219432.1"/>
    <property type="molecule type" value="Genomic_DNA"/>
</dbReference>
<feature type="transmembrane region" description="Helical" evidence="1">
    <location>
        <begin position="31"/>
        <end position="53"/>
    </location>
</feature>
<protein>
    <submittedName>
        <fullName evidence="2">Uncharacterized protein</fullName>
    </submittedName>
</protein>
<organism evidence="2 3">
    <name type="scientific">Elsinoe ampelina</name>
    <dbReference type="NCBI Taxonomy" id="302913"/>
    <lineage>
        <taxon>Eukaryota</taxon>
        <taxon>Fungi</taxon>
        <taxon>Dikarya</taxon>
        <taxon>Ascomycota</taxon>
        <taxon>Pezizomycotina</taxon>
        <taxon>Dothideomycetes</taxon>
        <taxon>Dothideomycetidae</taxon>
        <taxon>Myriangiales</taxon>
        <taxon>Elsinoaceae</taxon>
        <taxon>Elsinoe</taxon>
    </lineage>
</organism>
<keyword evidence="1" id="KW-1133">Transmembrane helix</keyword>
<sequence length="81" mass="8827">MSQVLDPTPLYNNAINFANALFFPSSLTCPFAFFATFVVHAAAVLLVLCLQYLPLVTPNFLSPHEILGCLLLVSLKAMSPK</sequence>
<evidence type="ECO:0000313" key="2">
    <source>
        <dbReference type="EMBL" id="KAF2219432.1"/>
    </source>
</evidence>
<evidence type="ECO:0000313" key="3">
    <source>
        <dbReference type="Proteomes" id="UP000799538"/>
    </source>
</evidence>
<keyword evidence="3" id="KW-1185">Reference proteome</keyword>
<gene>
    <name evidence="2" type="ORF">BDZ85DRAFT_268439</name>
</gene>
<evidence type="ECO:0000256" key="1">
    <source>
        <dbReference type="SAM" id="Phobius"/>
    </source>
</evidence>
<keyword evidence="1" id="KW-0472">Membrane</keyword>
<dbReference type="AlphaFoldDB" id="A0A6A6G124"/>